<dbReference type="Pfam" id="PF07993">
    <property type="entry name" value="NAD_binding_4"/>
    <property type="match status" value="1"/>
</dbReference>
<dbReference type="PANTHER" id="PTHR11011:SF61">
    <property type="entry name" value="FATTY ACYL-COA REDUCTASE"/>
    <property type="match status" value="1"/>
</dbReference>
<dbReference type="Proteomes" id="UP000801492">
    <property type="component" value="Unassembled WGS sequence"/>
</dbReference>
<name>A0A8K0CJD0_IGNLU</name>
<dbReference type="GO" id="GO:0035336">
    <property type="term" value="P:long-chain fatty-acyl-CoA metabolic process"/>
    <property type="evidence" value="ECO:0007669"/>
    <property type="project" value="TreeGrafter"/>
</dbReference>
<keyword evidence="4" id="KW-1185">Reference proteome</keyword>
<keyword evidence="1" id="KW-0443">Lipid metabolism</keyword>
<dbReference type="AlphaFoldDB" id="A0A8K0CJD0"/>
<dbReference type="GO" id="GO:0080019">
    <property type="term" value="F:alcohol-forming very long-chain fatty acyl-CoA reductase activity"/>
    <property type="evidence" value="ECO:0007669"/>
    <property type="project" value="InterPro"/>
</dbReference>
<dbReference type="Gene3D" id="3.40.50.720">
    <property type="entry name" value="NAD(P)-binding Rossmann-like Domain"/>
    <property type="match status" value="1"/>
</dbReference>
<dbReference type="SUPFAM" id="SSF51735">
    <property type="entry name" value="NAD(P)-binding Rossmann-fold domains"/>
    <property type="match status" value="1"/>
</dbReference>
<comment type="similarity">
    <text evidence="1">Belongs to the fatty acyl-CoA reductase family.</text>
</comment>
<gene>
    <name evidence="3" type="ORF">ILUMI_17715</name>
</gene>
<evidence type="ECO:0000256" key="1">
    <source>
        <dbReference type="RuleBase" id="RU363097"/>
    </source>
</evidence>
<evidence type="ECO:0000313" key="4">
    <source>
        <dbReference type="Proteomes" id="UP000801492"/>
    </source>
</evidence>
<dbReference type="InterPro" id="IPR036291">
    <property type="entry name" value="NAD(P)-bd_dom_sf"/>
</dbReference>
<sequence length="254" mass="28893">MSDDFIETLGIKIMNTCPNTYIYSKTLAESIVAKEMDNIPIIIIRPSIVSPIWKDPIPGWTDNINGAAGIITAVGKGVLQTINSDTGTFCDFVPVDIVVNALIWSTYSCLNNNDGRIYNVCGQLPYTWKRVLEISQGLFANELPFNGVIWFPRFALSSYSVLHYFRLILLQYIPAACLDILSIALGRKARNWKFDNELLKEDSKLMNRTEMELYSTSVEGIDFKRYVYNGIRAIRLFVFNEKDETISQARIHIK</sequence>
<dbReference type="PANTHER" id="PTHR11011">
    <property type="entry name" value="MALE STERILITY PROTEIN 2-RELATED"/>
    <property type="match status" value="1"/>
</dbReference>
<dbReference type="OrthoDB" id="429813at2759"/>
<comment type="catalytic activity">
    <reaction evidence="1">
        <text>a long-chain fatty acyl-CoA + 2 NADPH + 2 H(+) = a long-chain primary fatty alcohol + 2 NADP(+) + CoA</text>
        <dbReference type="Rhea" id="RHEA:52716"/>
        <dbReference type="ChEBI" id="CHEBI:15378"/>
        <dbReference type="ChEBI" id="CHEBI:57287"/>
        <dbReference type="ChEBI" id="CHEBI:57783"/>
        <dbReference type="ChEBI" id="CHEBI:58349"/>
        <dbReference type="ChEBI" id="CHEBI:77396"/>
        <dbReference type="ChEBI" id="CHEBI:83139"/>
        <dbReference type="EC" id="1.2.1.84"/>
    </reaction>
</comment>
<comment type="caution">
    <text evidence="3">The sequence shown here is derived from an EMBL/GenBank/DDBJ whole genome shotgun (WGS) entry which is preliminary data.</text>
</comment>
<dbReference type="GO" id="GO:0005777">
    <property type="term" value="C:peroxisome"/>
    <property type="evidence" value="ECO:0007669"/>
    <property type="project" value="TreeGrafter"/>
</dbReference>
<feature type="domain" description="Thioester reductase (TE)" evidence="2">
    <location>
        <begin position="6"/>
        <end position="101"/>
    </location>
</feature>
<feature type="non-terminal residue" evidence="3">
    <location>
        <position position="1"/>
    </location>
</feature>
<dbReference type="InterPro" id="IPR026055">
    <property type="entry name" value="FAR"/>
</dbReference>
<evidence type="ECO:0000313" key="3">
    <source>
        <dbReference type="EMBL" id="KAF2888458.1"/>
    </source>
</evidence>
<dbReference type="EC" id="1.2.1.84" evidence="1"/>
<evidence type="ECO:0000259" key="2">
    <source>
        <dbReference type="Pfam" id="PF07993"/>
    </source>
</evidence>
<reference evidence="3" key="1">
    <citation type="submission" date="2019-08" db="EMBL/GenBank/DDBJ databases">
        <title>The genome of the North American firefly Photinus pyralis.</title>
        <authorList>
            <consortium name="Photinus pyralis genome working group"/>
            <person name="Fallon T.R."/>
            <person name="Sander Lower S.E."/>
            <person name="Weng J.-K."/>
        </authorList>
    </citation>
    <scope>NUCLEOTIDE SEQUENCE</scope>
    <source>
        <strain evidence="3">TRF0915ILg1</strain>
        <tissue evidence="3">Whole body</tissue>
    </source>
</reference>
<comment type="function">
    <text evidence="1">Catalyzes the reduction of fatty acyl-CoA to fatty alcohols.</text>
</comment>
<dbReference type="InterPro" id="IPR013120">
    <property type="entry name" value="FAR_NAD-bd"/>
</dbReference>
<dbReference type="EMBL" id="VTPC01077122">
    <property type="protein sequence ID" value="KAF2888458.1"/>
    <property type="molecule type" value="Genomic_DNA"/>
</dbReference>
<protein>
    <recommendedName>
        <fullName evidence="1">Fatty acyl-CoA reductase</fullName>
        <ecNumber evidence="1">1.2.1.84</ecNumber>
    </recommendedName>
</protein>
<keyword evidence="1" id="KW-0560">Oxidoreductase</keyword>
<keyword evidence="1" id="KW-0444">Lipid biosynthesis</keyword>
<keyword evidence="1" id="KW-0521">NADP</keyword>
<organism evidence="3 4">
    <name type="scientific">Ignelater luminosus</name>
    <name type="common">Cucubano</name>
    <name type="synonym">Pyrophorus luminosus</name>
    <dbReference type="NCBI Taxonomy" id="2038154"/>
    <lineage>
        <taxon>Eukaryota</taxon>
        <taxon>Metazoa</taxon>
        <taxon>Ecdysozoa</taxon>
        <taxon>Arthropoda</taxon>
        <taxon>Hexapoda</taxon>
        <taxon>Insecta</taxon>
        <taxon>Pterygota</taxon>
        <taxon>Neoptera</taxon>
        <taxon>Endopterygota</taxon>
        <taxon>Coleoptera</taxon>
        <taxon>Polyphaga</taxon>
        <taxon>Elateriformia</taxon>
        <taxon>Elateroidea</taxon>
        <taxon>Elateridae</taxon>
        <taxon>Agrypninae</taxon>
        <taxon>Pyrophorini</taxon>
        <taxon>Ignelater</taxon>
    </lineage>
</organism>
<accession>A0A8K0CJD0</accession>
<proteinExistence type="inferred from homology"/>
<dbReference type="GO" id="GO:0102965">
    <property type="term" value="F:alcohol-forming long-chain fatty acyl-CoA reductase activity"/>
    <property type="evidence" value="ECO:0007669"/>
    <property type="project" value="UniProtKB-EC"/>
</dbReference>